<evidence type="ECO:0000313" key="2">
    <source>
        <dbReference type="Proteomes" id="UP000319852"/>
    </source>
</evidence>
<dbReference type="EMBL" id="CP036263">
    <property type="protein sequence ID" value="QDS99715.1"/>
    <property type="molecule type" value="Genomic_DNA"/>
</dbReference>
<gene>
    <name evidence="1" type="ORF">HG15A2_30440</name>
</gene>
<dbReference type="Proteomes" id="UP000319852">
    <property type="component" value="Chromosome"/>
</dbReference>
<accession>A0A517MXW1</accession>
<evidence type="ECO:0000313" key="1">
    <source>
        <dbReference type="EMBL" id="QDS99715.1"/>
    </source>
</evidence>
<protein>
    <submittedName>
        <fullName evidence="1">Uncharacterized protein</fullName>
    </submittedName>
</protein>
<reference evidence="1 2" key="1">
    <citation type="submission" date="2019-02" db="EMBL/GenBank/DDBJ databases">
        <title>Deep-cultivation of Planctomycetes and their phenomic and genomic characterization uncovers novel biology.</title>
        <authorList>
            <person name="Wiegand S."/>
            <person name="Jogler M."/>
            <person name="Boedeker C."/>
            <person name="Pinto D."/>
            <person name="Vollmers J."/>
            <person name="Rivas-Marin E."/>
            <person name="Kohn T."/>
            <person name="Peeters S.H."/>
            <person name="Heuer A."/>
            <person name="Rast P."/>
            <person name="Oberbeckmann S."/>
            <person name="Bunk B."/>
            <person name="Jeske O."/>
            <person name="Meyerdierks A."/>
            <person name="Storesund J.E."/>
            <person name="Kallscheuer N."/>
            <person name="Luecker S."/>
            <person name="Lage O.M."/>
            <person name="Pohl T."/>
            <person name="Merkel B.J."/>
            <person name="Hornburger P."/>
            <person name="Mueller R.-W."/>
            <person name="Bruemmer F."/>
            <person name="Labrenz M."/>
            <person name="Spormann A.M."/>
            <person name="Op den Camp H."/>
            <person name="Overmann J."/>
            <person name="Amann R."/>
            <person name="Jetten M.S.M."/>
            <person name="Mascher T."/>
            <person name="Medema M.H."/>
            <person name="Devos D.P."/>
            <person name="Kaster A.-K."/>
            <person name="Ovreas L."/>
            <person name="Rohde M."/>
            <person name="Galperin M.Y."/>
            <person name="Jogler C."/>
        </authorList>
    </citation>
    <scope>NUCLEOTIDE SEQUENCE [LARGE SCALE GENOMIC DNA]</scope>
    <source>
        <strain evidence="1 2">HG15A2</strain>
    </source>
</reference>
<sequence>MFAFATGESFSGSQEDVEVAVGSLLNESAD</sequence>
<dbReference type="KEGG" id="amob:HG15A2_30440"/>
<keyword evidence="2" id="KW-1185">Reference proteome</keyword>
<name>A0A517MXW1_9BACT</name>
<organism evidence="1 2">
    <name type="scientific">Adhaeretor mobilis</name>
    <dbReference type="NCBI Taxonomy" id="1930276"/>
    <lineage>
        <taxon>Bacteria</taxon>
        <taxon>Pseudomonadati</taxon>
        <taxon>Planctomycetota</taxon>
        <taxon>Planctomycetia</taxon>
        <taxon>Pirellulales</taxon>
        <taxon>Lacipirellulaceae</taxon>
        <taxon>Adhaeretor</taxon>
    </lineage>
</organism>
<proteinExistence type="predicted"/>
<dbReference type="AlphaFoldDB" id="A0A517MXW1"/>